<dbReference type="InterPro" id="IPR035952">
    <property type="entry name" value="Rhomboid-like_sf"/>
</dbReference>
<feature type="transmembrane region" description="Helical" evidence="5">
    <location>
        <begin position="20"/>
        <end position="44"/>
    </location>
</feature>
<gene>
    <name evidence="6" type="ORF">DI536_01850</name>
</gene>
<evidence type="ECO:0008006" key="8">
    <source>
        <dbReference type="Google" id="ProtNLM"/>
    </source>
</evidence>
<evidence type="ECO:0000256" key="2">
    <source>
        <dbReference type="ARBA" id="ARBA00022692"/>
    </source>
</evidence>
<feature type="transmembrane region" description="Helical" evidence="5">
    <location>
        <begin position="157"/>
        <end position="176"/>
    </location>
</feature>
<evidence type="ECO:0000256" key="5">
    <source>
        <dbReference type="SAM" id="Phobius"/>
    </source>
</evidence>
<comment type="caution">
    <text evidence="6">The sequence shown here is derived from an EMBL/GenBank/DDBJ whole genome shotgun (WGS) entry which is preliminary data.</text>
</comment>
<dbReference type="Gene3D" id="1.20.1540.10">
    <property type="entry name" value="Rhomboid-like"/>
    <property type="match status" value="1"/>
</dbReference>
<protein>
    <recommendedName>
        <fullName evidence="8">Peptidase S54 rhomboid domain-containing protein</fullName>
    </recommendedName>
</protein>
<feature type="transmembrane region" description="Helical" evidence="5">
    <location>
        <begin position="122"/>
        <end position="145"/>
    </location>
</feature>
<evidence type="ECO:0000256" key="4">
    <source>
        <dbReference type="ARBA" id="ARBA00023136"/>
    </source>
</evidence>
<keyword evidence="3 5" id="KW-1133">Transmembrane helix</keyword>
<evidence type="ECO:0000256" key="1">
    <source>
        <dbReference type="ARBA" id="ARBA00004141"/>
    </source>
</evidence>
<comment type="subcellular location">
    <subcellularLocation>
        <location evidence="1">Membrane</location>
        <topology evidence="1">Multi-pass membrane protein</topology>
    </subcellularLocation>
</comment>
<dbReference type="Proteomes" id="UP000249061">
    <property type="component" value="Unassembled WGS sequence"/>
</dbReference>
<evidence type="ECO:0000256" key="3">
    <source>
        <dbReference type="ARBA" id="ARBA00022989"/>
    </source>
</evidence>
<organism evidence="6 7">
    <name type="scientific">Archangium gephyra</name>
    <dbReference type="NCBI Taxonomy" id="48"/>
    <lineage>
        <taxon>Bacteria</taxon>
        <taxon>Pseudomonadati</taxon>
        <taxon>Myxococcota</taxon>
        <taxon>Myxococcia</taxon>
        <taxon>Myxococcales</taxon>
        <taxon>Cystobacterineae</taxon>
        <taxon>Archangiaceae</taxon>
        <taxon>Archangium</taxon>
    </lineage>
</organism>
<dbReference type="SUPFAM" id="SSF144091">
    <property type="entry name" value="Rhomboid-like"/>
    <property type="match status" value="1"/>
</dbReference>
<name>A0A2W5VB17_9BACT</name>
<dbReference type="GO" id="GO:0016020">
    <property type="term" value="C:membrane"/>
    <property type="evidence" value="ECO:0007669"/>
    <property type="project" value="UniProtKB-SubCell"/>
</dbReference>
<sequence length="238" mass="26076">MQMGRGSFRLPPFKNASTVLAVLLIVTSVLWKVLFDNGVVLYLMPGLVWSGAVWQLVTWLPAEAPQTGSVLFSALILWNTGGNLEAIWGRTRFLRFMLGTTLLSGVLTTLLGLVLPLQATPFFGGGVLSAIAWVGFGCAMWRAQLNIFGFPVTGKTFALLGVFIASLNAVFTSPYLLIAEGWALLFTFAYARWGFPGTLLERFGSWRLQRTLDKRASHLKSIDGGKRNVGGDSDKYLH</sequence>
<accession>A0A2W5VB17</accession>
<evidence type="ECO:0000313" key="6">
    <source>
        <dbReference type="EMBL" id="PZR18648.1"/>
    </source>
</evidence>
<evidence type="ECO:0000313" key="7">
    <source>
        <dbReference type="Proteomes" id="UP000249061"/>
    </source>
</evidence>
<proteinExistence type="predicted"/>
<keyword evidence="4 5" id="KW-0472">Membrane</keyword>
<feature type="transmembrane region" description="Helical" evidence="5">
    <location>
        <begin position="93"/>
        <end position="116"/>
    </location>
</feature>
<reference evidence="6 7" key="1">
    <citation type="submission" date="2017-08" db="EMBL/GenBank/DDBJ databases">
        <title>Infants hospitalized years apart are colonized by the same room-sourced microbial strains.</title>
        <authorList>
            <person name="Brooks B."/>
            <person name="Olm M.R."/>
            <person name="Firek B.A."/>
            <person name="Baker R."/>
            <person name="Thomas B.C."/>
            <person name="Morowitz M.J."/>
            <person name="Banfield J.F."/>
        </authorList>
    </citation>
    <scope>NUCLEOTIDE SEQUENCE [LARGE SCALE GENOMIC DNA]</scope>
    <source>
        <strain evidence="6">S2_003_000_R2_14</strain>
    </source>
</reference>
<dbReference type="AlphaFoldDB" id="A0A2W5VB17"/>
<keyword evidence="2 5" id="KW-0812">Transmembrane</keyword>
<dbReference type="EMBL" id="QFQP01000001">
    <property type="protein sequence ID" value="PZR18648.1"/>
    <property type="molecule type" value="Genomic_DNA"/>
</dbReference>